<organism evidence="3 4">
    <name type="scientific">Okeania hirsuta</name>
    <dbReference type="NCBI Taxonomy" id="1458930"/>
    <lineage>
        <taxon>Bacteria</taxon>
        <taxon>Bacillati</taxon>
        <taxon>Cyanobacteriota</taxon>
        <taxon>Cyanophyceae</taxon>
        <taxon>Oscillatoriophycideae</taxon>
        <taxon>Oscillatoriales</taxon>
        <taxon>Microcoleaceae</taxon>
        <taxon>Okeania</taxon>
    </lineage>
</organism>
<keyword evidence="2" id="KW-0812">Transmembrane</keyword>
<feature type="compositionally biased region" description="Basic and acidic residues" evidence="1">
    <location>
        <begin position="47"/>
        <end position="62"/>
    </location>
</feature>
<feature type="compositionally biased region" description="Pro residues" evidence="1">
    <location>
        <begin position="34"/>
        <end position="45"/>
    </location>
</feature>
<feature type="compositionally biased region" description="Basic and acidic residues" evidence="1">
    <location>
        <begin position="76"/>
        <end position="89"/>
    </location>
</feature>
<evidence type="ECO:0000256" key="1">
    <source>
        <dbReference type="SAM" id="MobiDB-lite"/>
    </source>
</evidence>
<proteinExistence type="predicted"/>
<feature type="region of interest" description="Disordered" evidence="1">
    <location>
        <begin position="33"/>
        <end position="116"/>
    </location>
</feature>
<evidence type="ECO:0000256" key="2">
    <source>
        <dbReference type="SAM" id="Phobius"/>
    </source>
</evidence>
<keyword evidence="2" id="KW-0472">Membrane</keyword>
<accession>A0A3N6PT79</accession>
<dbReference type="EMBL" id="RCBY01000081">
    <property type="protein sequence ID" value="RQH40923.1"/>
    <property type="molecule type" value="Genomic_DNA"/>
</dbReference>
<sequence>MIQYLSKLVEKTPIISTICSSLMMGLITVALAGGPPPGTTKPPTQPSRKEPAEVEENTEPRRRQPPASKPSGRQGKPVEAERKRSEPPRRQPPNVGNPAGQQQEINEIPPQFPEPAGRVTPVEGLVTLRLINQTDAVIKYQVIGGRHRTLGERSVAEIYELPVPLTLTYQRPDGGLLLVSPRGISPRVLEVRFNSTENFDLDTKSLNITGGGGVFLN</sequence>
<name>A0A3N6PT79_9CYAN</name>
<protein>
    <submittedName>
        <fullName evidence="3">Uncharacterized protein</fullName>
    </submittedName>
</protein>
<dbReference type="AlphaFoldDB" id="A0A3N6PT79"/>
<keyword evidence="4" id="KW-1185">Reference proteome</keyword>
<feature type="transmembrane region" description="Helical" evidence="2">
    <location>
        <begin position="12"/>
        <end position="33"/>
    </location>
</feature>
<comment type="caution">
    <text evidence="3">The sequence shown here is derived from an EMBL/GenBank/DDBJ whole genome shotgun (WGS) entry which is preliminary data.</text>
</comment>
<keyword evidence="2" id="KW-1133">Transmembrane helix</keyword>
<evidence type="ECO:0000313" key="4">
    <source>
        <dbReference type="Proteomes" id="UP000269154"/>
    </source>
</evidence>
<evidence type="ECO:0000313" key="3">
    <source>
        <dbReference type="EMBL" id="RQH40923.1"/>
    </source>
</evidence>
<gene>
    <name evidence="3" type="ORF">D5R40_15530</name>
</gene>
<reference evidence="3 4" key="1">
    <citation type="journal article" date="2018" name="ACS Chem. Biol.">
        <title>Ketoreductase domain dysfunction expands chemodiversity: malyngamide biosynthesis in the cyanobacterium Okeania hirsuta.</title>
        <authorList>
            <person name="Moss N.A."/>
            <person name="Leao T."/>
            <person name="Rankin M."/>
            <person name="McCullough T.M."/>
            <person name="Qu P."/>
            <person name="Korobeynikov A."/>
            <person name="Smith J.L."/>
            <person name="Gerwick L."/>
            <person name="Gerwick W.H."/>
        </authorList>
    </citation>
    <scope>NUCLEOTIDE SEQUENCE [LARGE SCALE GENOMIC DNA]</scope>
    <source>
        <strain evidence="3 4">PAB10Feb10-1</strain>
    </source>
</reference>
<dbReference type="Proteomes" id="UP000269154">
    <property type="component" value="Unassembled WGS sequence"/>
</dbReference>